<dbReference type="PANTHER" id="PTHR40943">
    <property type="entry name" value="CYTOPLASMIC PROTEIN-RELATED"/>
    <property type="match status" value="1"/>
</dbReference>
<dbReference type="Gene3D" id="2.60.120.10">
    <property type="entry name" value="Jelly Rolls"/>
    <property type="match status" value="1"/>
</dbReference>
<evidence type="ECO:0000313" key="3">
    <source>
        <dbReference type="Proteomes" id="UP001595791"/>
    </source>
</evidence>
<feature type="domain" description="(S)-ureidoglycine aminohydrolase cupin" evidence="1">
    <location>
        <begin position="39"/>
        <end position="112"/>
    </location>
</feature>
<dbReference type="Pfam" id="PF05899">
    <property type="entry name" value="Cupin_3"/>
    <property type="match status" value="1"/>
</dbReference>
<dbReference type="SUPFAM" id="SSF51182">
    <property type="entry name" value="RmlC-like cupins"/>
    <property type="match status" value="1"/>
</dbReference>
<protein>
    <submittedName>
        <fullName evidence="2">Cupin domain-containing protein</fullName>
    </submittedName>
</protein>
<dbReference type="Proteomes" id="UP001595791">
    <property type="component" value="Unassembled WGS sequence"/>
</dbReference>
<evidence type="ECO:0000259" key="1">
    <source>
        <dbReference type="Pfam" id="PF05899"/>
    </source>
</evidence>
<reference evidence="3" key="1">
    <citation type="journal article" date="2019" name="Int. J. Syst. Evol. Microbiol.">
        <title>The Global Catalogue of Microorganisms (GCM) 10K type strain sequencing project: providing services to taxonomists for standard genome sequencing and annotation.</title>
        <authorList>
            <consortium name="The Broad Institute Genomics Platform"/>
            <consortium name="The Broad Institute Genome Sequencing Center for Infectious Disease"/>
            <person name="Wu L."/>
            <person name="Ma J."/>
        </authorList>
    </citation>
    <scope>NUCLEOTIDE SEQUENCE [LARGE SCALE GENOMIC DNA]</scope>
    <source>
        <strain evidence="3">LMG 29894</strain>
    </source>
</reference>
<evidence type="ECO:0000313" key="2">
    <source>
        <dbReference type="EMBL" id="MFC4158768.1"/>
    </source>
</evidence>
<proteinExistence type="predicted"/>
<name>A0ABV8MNR5_9NEIS</name>
<dbReference type="InterPro" id="IPR011051">
    <property type="entry name" value="RmlC_Cupin_sf"/>
</dbReference>
<dbReference type="EMBL" id="JBHSBU010000001">
    <property type="protein sequence ID" value="MFC4158768.1"/>
    <property type="molecule type" value="Genomic_DNA"/>
</dbReference>
<dbReference type="PANTHER" id="PTHR40943:SF1">
    <property type="entry name" value="CYTOPLASMIC PROTEIN"/>
    <property type="match status" value="1"/>
</dbReference>
<organism evidence="2 3">
    <name type="scientific">Chitinimonas lacunae</name>
    <dbReference type="NCBI Taxonomy" id="1963018"/>
    <lineage>
        <taxon>Bacteria</taxon>
        <taxon>Pseudomonadati</taxon>
        <taxon>Pseudomonadota</taxon>
        <taxon>Betaproteobacteria</taxon>
        <taxon>Neisseriales</taxon>
        <taxon>Chitinibacteraceae</taxon>
        <taxon>Chitinimonas</taxon>
    </lineage>
</organism>
<gene>
    <name evidence="2" type="ORF">ACFOW7_05255</name>
</gene>
<keyword evidence="3" id="KW-1185">Reference proteome</keyword>
<dbReference type="InterPro" id="IPR008579">
    <property type="entry name" value="UGlyAH_Cupin_dom"/>
</dbReference>
<sequence length="120" mass="13425">MPSLISFSQAIEPVYSHPREDRRLHGNPQRTTWSHFQSDDGLVDAGVWACEVGSWRIAFPAGQEEFFTVLSGRVRLHDEQGKVSEVGPGEALLIPAGFTGVFEVVEPVRKYYVIVQRNLA</sequence>
<comment type="caution">
    <text evidence="2">The sequence shown here is derived from an EMBL/GenBank/DDBJ whole genome shotgun (WGS) entry which is preliminary data.</text>
</comment>
<dbReference type="CDD" id="cd02227">
    <property type="entry name" value="cupin_TM1112-like"/>
    <property type="match status" value="1"/>
</dbReference>
<dbReference type="RefSeq" id="WP_378161803.1">
    <property type="nucleotide sequence ID" value="NZ_JBHSBU010000001.1"/>
</dbReference>
<accession>A0ABV8MNR5</accession>
<dbReference type="InterPro" id="IPR014710">
    <property type="entry name" value="RmlC-like_jellyroll"/>
</dbReference>